<dbReference type="Gene3D" id="3.40.630.30">
    <property type="match status" value="2"/>
</dbReference>
<keyword evidence="3" id="KW-1185">Reference proteome</keyword>
<dbReference type="GO" id="GO:0030649">
    <property type="term" value="P:aminoglycoside antibiotic catabolic process"/>
    <property type="evidence" value="ECO:0007669"/>
    <property type="project" value="TreeGrafter"/>
</dbReference>
<dbReference type="AlphaFoldDB" id="M2XQF6"/>
<reference evidence="3" key="1">
    <citation type="journal article" date="2013" name="Science">
        <title>Gene transfer from bacteria and archaea facilitated evolution of an extremophilic eukaryote.</title>
        <authorList>
            <person name="Schonknecht G."/>
            <person name="Chen W.H."/>
            <person name="Ternes C.M."/>
            <person name="Barbier G.G."/>
            <person name="Shrestha R.P."/>
            <person name="Stanke M."/>
            <person name="Brautigam A."/>
            <person name="Baker B.J."/>
            <person name="Banfield J.F."/>
            <person name="Garavito R.M."/>
            <person name="Carr K."/>
            <person name="Wilkerson C."/>
            <person name="Rensing S.A."/>
            <person name="Gagneul D."/>
            <person name="Dickenson N.E."/>
            <person name="Oesterhelt C."/>
            <person name="Lercher M.J."/>
            <person name="Weber A.P."/>
        </authorList>
    </citation>
    <scope>NUCLEOTIDE SEQUENCE [LARGE SCALE GENOMIC DNA]</scope>
    <source>
        <strain evidence="3">074W</strain>
    </source>
</reference>
<dbReference type="PROSITE" id="PS51186">
    <property type="entry name" value="GNAT"/>
    <property type="match status" value="1"/>
</dbReference>
<evidence type="ECO:0000259" key="1">
    <source>
        <dbReference type="PROSITE" id="PS51186"/>
    </source>
</evidence>
<dbReference type="InterPro" id="IPR000182">
    <property type="entry name" value="GNAT_dom"/>
</dbReference>
<sequence length="342" mass="40170">MQIRSLREDELDDWFLFITNAFQRKENPPTKEYFERHYFSDPWRECGGIFVAVDDGELVGTVRNFTRKIYCCSCETSTCGVGEVCTHENFRRRGIARMLLERSLSYMSENRFALSVLHTGTASKLYEGLGWTPVTREFFTRRIPFDLYSSWNVASPIEVCPCESEIFEEECLERLMTVYNRTSVKYNGPIVRDHEDYWKKWVQNESGKICWRDERRTPRKFALRIQGSLAGFVVLQFGSESIRVREWSFLGDQISKKFDIVDFVLSQICKLYGEREMSFTFPAPISDMKRHDVQVSDNTTMYKVICPRLLPKKNSTIADLFCLNELQNSSVNSHVFWDTDRF</sequence>
<dbReference type="Pfam" id="PF13527">
    <property type="entry name" value="Acetyltransf_9"/>
    <property type="match status" value="1"/>
</dbReference>
<protein>
    <submittedName>
        <fullName evidence="2">GCN5-related N-acetyltransferase isoform 1</fullName>
    </submittedName>
</protein>
<dbReference type="Proteomes" id="UP000030680">
    <property type="component" value="Unassembled WGS sequence"/>
</dbReference>
<accession>M2XQF6</accession>
<dbReference type="RefSeq" id="XP_005708977.1">
    <property type="nucleotide sequence ID" value="XM_005708920.1"/>
</dbReference>
<feature type="domain" description="N-acetyltransferase" evidence="1">
    <location>
        <begin position="1"/>
        <end position="154"/>
    </location>
</feature>
<gene>
    <name evidence="2" type="ORF">Gasu_05380</name>
</gene>
<dbReference type="KEGG" id="gsl:Gasu_05380"/>
<name>M2XQF6_GALSU</name>
<dbReference type="PANTHER" id="PTHR37817">
    <property type="entry name" value="N-ACETYLTRANSFERASE EIS"/>
    <property type="match status" value="1"/>
</dbReference>
<dbReference type="OrthoDB" id="2020070at2759"/>
<dbReference type="PANTHER" id="PTHR37817:SF1">
    <property type="entry name" value="N-ACETYLTRANSFERASE EIS"/>
    <property type="match status" value="1"/>
</dbReference>
<dbReference type="CDD" id="cd04301">
    <property type="entry name" value="NAT_SF"/>
    <property type="match status" value="1"/>
</dbReference>
<dbReference type="GO" id="GO:0034069">
    <property type="term" value="F:aminoglycoside N-acetyltransferase activity"/>
    <property type="evidence" value="ECO:0007669"/>
    <property type="project" value="TreeGrafter"/>
</dbReference>
<proteinExistence type="predicted"/>
<dbReference type="GeneID" id="17091035"/>
<dbReference type="EMBL" id="KB454486">
    <property type="protein sequence ID" value="EME32457.1"/>
    <property type="molecule type" value="Genomic_DNA"/>
</dbReference>
<dbReference type="InterPro" id="IPR051554">
    <property type="entry name" value="Acetyltransferase_Eis"/>
</dbReference>
<dbReference type="InterPro" id="IPR016181">
    <property type="entry name" value="Acyl_CoA_acyltransferase"/>
</dbReference>
<evidence type="ECO:0000313" key="3">
    <source>
        <dbReference type="Proteomes" id="UP000030680"/>
    </source>
</evidence>
<dbReference type="SUPFAM" id="SSF55729">
    <property type="entry name" value="Acyl-CoA N-acyltransferases (Nat)"/>
    <property type="match status" value="1"/>
</dbReference>
<organism evidence="2 3">
    <name type="scientific">Galdieria sulphuraria</name>
    <name type="common">Red alga</name>
    <dbReference type="NCBI Taxonomy" id="130081"/>
    <lineage>
        <taxon>Eukaryota</taxon>
        <taxon>Rhodophyta</taxon>
        <taxon>Bangiophyceae</taxon>
        <taxon>Galdieriales</taxon>
        <taxon>Galdieriaceae</taxon>
        <taxon>Galdieria</taxon>
    </lineage>
</organism>
<dbReference type="Gramene" id="EME32457">
    <property type="protein sequence ID" value="EME32457"/>
    <property type="gene ID" value="Gasu_05380"/>
</dbReference>
<evidence type="ECO:0000313" key="2">
    <source>
        <dbReference type="EMBL" id="EME32457.1"/>
    </source>
</evidence>
<keyword evidence="2" id="KW-0808">Transferase</keyword>